<evidence type="ECO:0000256" key="4">
    <source>
        <dbReference type="ARBA" id="ARBA00023136"/>
    </source>
</evidence>
<evidence type="ECO:0000256" key="1">
    <source>
        <dbReference type="ARBA" id="ARBA00004442"/>
    </source>
</evidence>
<dbReference type="STRING" id="1790137.AXE80_03535"/>
<dbReference type="OrthoDB" id="5694214at2"/>
<name>A0A1B1Y3Q9_9FLAO</name>
<dbReference type="EMBL" id="CP014224">
    <property type="protein sequence ID" value="ANW95406.1"/>
    <property type="molecule type" value="Genomic_DNA"/>
</dbReference>
<evidence type="ECO:0000256" key="3">
    <source>
        <dbReference type="ARBA" id="ARBA00022729"/>
    </source>
</evidence>
<evidence type="ECO:0000259" key="7">
    <source>
        <dbReference type="Pfam" id="PF14322"/>
    </source>
</evidence>
<evidence type="ECO:0000259" key="6">
    <source>
        <dbReference type="Pfam" id="PF07980"/>
    </source>
</evidence>
<comment type="subcellular location">
    <subcellularLocation>
        <location evidence="1">Cell outer membrane</location>
    </subcellularLocation>
</comment>
<reference evidence="8 9" key="1">
    <citation type="submission" date="2016-02" db="EMBL/GenBank/DDBJ databases">
        <authorList>
            <person name="Wen L."/>
            <person name="He K."/>
            <person name="Yang H."/>
        </authorList>
    </citation>
    <scope>NUCLEOTIDE SEQUENCE [LARGE SCALE GENOMIC DNA]</scope>
    <source>
        <strain evidence="8 9">CZ1127</strain>
    </source>
</reference>
<protein>
    <recommendedName>
        <fullName evidence="10">Glycan metabolism protein RagB</fullName>
    </recommendedName>
</protein>
<dbReference type="Gene3D" id="1.25.40.390">
    <property type="match status" value="1"/>
</dbReference>
<keyword evidence="9" id="KW-1185">Reference proteome</keyword>
<organism evidence="8 9">
    <name type="scientific">Wenyingzhuangia fucanilytica</name>
    <dbReference type="NCBI Taxonomy" id="1790137"/>
    <lineage>
        <taxon>Bacteria</taxon>
        <taxon>Pseudomonadati</taxon>
        <taxon>Bacteroidota</taxon>
        <taxon>Flavobacteriia</taxon>
        <taxon>Flavobacteriales</taxon>
        <taxon>Flavobacteriaceae</taxon>
        <taxon>Wenyingzhuangia</taxon>
    </lineage>
</organism>
<dbReference type="Pfam" id="PF07980">
    <property type="entry name" value="SusD_RagB"/>
    <property type="match status" value="1"/>
</dbReference>
<dbReference type="Pfam" id="PF14322">
    <property type="entry name" value="SusD-like_3"/>
    <property type="match status" value="1"/>
</dbReference>
<keyword evidence="4" id="KW-0472">Membrane</keyword>
<dbReference type="PROSITE" id="PS51257">
    <property type="entry name" value="PROKAR_LIPOPROTEIN"/>
    <property type="match status" value="1"/>
</dbReference>
<feature type="domain" description="RagB/SusD" evidence="6">
    <location>
        <begin position="333"/>
        <end position="483"/>
    </location>
</feature>
<dbReference type="InterPro" id="IPR011990">
    <property type="entry name" value="TPR-like_helical_dom_sf"/>
</dbReference>
<dbReference type="InterPro" id="IPR012944">
    <property type="entry name" value="SusD_RagB_dom"/>
</dbReference>
<gene>
    <name evidence="8" type="ORF">AXE80_03535</name>
</gene>
<comment type="similarity">
    <text evidence="2">Belongs to the SusD family.</text>
</comment>
<evidence type="ECO:0000313" key="8">
    <source>
        <dbReference type="EMBL" id="ANW95406.1"/>
    </source>
</evidence>
<dbReference type="CDD" id="cd08977">
    <property type="entry name" value="SusD"/>
    <property type="match status" value="1"/>
</dbReference>
<sequence>MKQNILKIFTLISALLLTLTSCDDYLDLQPKDSLIQQDFWKNKEQVKAALAGCYASMNQSAFTDRVLKWGELRADMVAPFTASGNDVNLMKNYMVPTNNLSDWRSFYATINYCNLVLKFADGAQANDLSFTEQELKTFKAEALTIRSLVYLILVKNFKEVPLVLTATSDNQVDFYVEKNTEQEILTQIITDLESAVEDLNLSYADPRYDKGRMTKGGALAILADTYLWNEQYDDCLSACTRINNLNKYELVNGAEWFNSLFIEGNSVEGIFELQFDDIAATVRNAFYWANPDFIAFDGIQSLYHEGGINDVRGLTSTFDDFLFVFKYTGLDRTGRYRGNNDFYNNFIFYRYADIKLMEAEAYILSTTQQDLQKAYDLINEVHQRAASNIVDPNINEPFLLEALLLERQKEFAFEGKRWHDLLRFAKRNNFQRQDLILNLVDFKAGDEDYDQILSFFSNTESYYLPIYQDELNRNHNLVQNPYYEN</sequence>
<evidence type="ECO:0000313" key="9">
    <source>
        <dbReference type="Proteomes" id="UP000092967"/>
    </source>
</evidence>
<feature type="domain" description="SusD-like N-terminal" evidence="7">
    <location>
        <begin position="24"/>
        <end position="227"/>
    </location>
</feature>
<proteinExistence type="inferred from homology"/>
<evidence type="ECO:0008006" key="10">
    <source>
        <dbReference type="Google" id="ProtNLM"/>
    </source>
</evidence>
<dbReference type="GO" id="GO:0009279">
    <property type="term" value="C:cell outer membrane"/>
    <property type="evidence" value="ECO:0007669"/>
    <property type="project" value="UniProtKB-SubCell"/>
</dbReference>
<dbReference type="RefSeq" id="WP_068824501.1">
    <property type="nucleotide sequence ID" value="NZ_CP014224.1"/>
</dbReference>
<dbReference type="KEGG" id="wfu:AXE80_03535"/>
<keyword evidence="3" id="KW-0732">Signal</keyword>
<accession>A0A1B1Y3Q9</accession>
<evidence type="ECO:0000256" key="2">
    <source>
        <dbReference type="ARBA" id="ARBA00006275"/>
    </source>
</evidence>
<dbReference type="InterPro" id="IPR033985">
    <property type="entry name" value="SusD-like_N"/>
</dbReference>
<dbReference type="AlphaFoldDB" id="A0A1B1Y3Q9"/>
<dbReference type="SUPFAM" id="SSF48452">
    <property type="entry name" value="TPR-like"/>
    <property type="match status" value="1"/>
</dbReference>
<dbReference type="Proteomes" id="UP000092967">
    <property type="component" value="Chromosome"/>
</dbReference>
<evidence type="ECO:0000256" key="5">
    <source>
        <dbReference type="ARBA" id="ARBA00023237"/>
    </source>
</evidence>
<keyword evidence="5" id="KW-0998">Cell outer membrane</keyword>